<dbReference type="Proteomes" id="UP001610563">
    <property type="component" value="Unassembled WGS sequence"/>
</dbReference>
<gene>
    <name evidence="1" type="ORF">BJX66DRAFT_302513</name>
</gene>
<dbReference type="EMBL" id="JBFTWV010000038">
    <property type="protein sequence ID" value="KAL2795040.1"/>
    <property type="molecule type" value="Genomic_DNA"/>
</dbReference>
<name>A0ABR4G7P6_9EURO</name>
<evidence type="ECO:0000313" key="1">
    <source>
        <dbReference type="EMBL" id="KAL2795040.1"/>
    </source>
</evidence>
<keyword evidence="2" id="KW-1185">Reference proteome</keyword>
<reference evidence="1 2" key="1">
    <citation type="submission" date="2024-07" db="EMBL/GenBank/DDBJ databases">
        <title>Section-level genome sequencing and comparative genomics of Aspergillus sections Usti and Cavernicolus.</title>
        <authorList>
            <consortium name="Lawrence Berkeley National Laboratory"/>
            <person name="Nybo J.L."/>
            <person name="Vesth T.C."/>
            <person name="Theobald S."/>
            <person name="Frisvad J.C."/>
            <person name="Larsen T.O."/>
            <person name="Kjaerboelling I."/>
            <person name="Rothschild-Mancinelli K."/>
            <person name="Lyhne E.K."/>
            <person name="Kogle M.E."/>
            <person name="Barry K."/>
            <person name="Clum A."/>
            <person name="Na H."/>
            <person name="Ledsgaard L."/>
            <person name="Lin J."/>
            <person name="Lipzen A."/>
            <person name="Kuo A."/>
            <person name="Riley R."/>
            <person name="Mondo S."/>
            <person name="Labutti K."/>
            <person name="Haridas S."/>
            <person name="Pangalinan J."/>
            <person name="Salamov A.A."/>
            <person name="Simmons B.A."/>
            <person name="Magnuson J.K."/>
            <person name="Chen J."/>
            <person name="Drula E."/>
            <person name="Henrissat B."/>
            <person name="Wiebenga A."/>
            <person name="Lubbers R.J."/>
            <person name="Gomes A.C."/>
            <person name="Makela M.R."/>
            <person name="Stajich J."/>
            <person name="Grigoriev I.V."/>
            <person name="Mortensen U.H."/>
            <person name="De Vries R.P."/>
            <person name="Baker S.E."/>
            <person name="Andersen M.R."/>
        </authorList>
    </citation>
    <scope>NUCLEOTIDE SEQUENCE [LARGE SCALE GENOMIC DNA]</scope>
    <source>
        <strain evidence="1 2">CBS 209.92</strain>
    </source>
</reference>
<comment type="caution">
    <text evidence="1">The sequence shown here is derived from an EMBL/GenBank/DDBJ whole genome shotgun (WGS) entry which is preliminary data.</text>
</comment>
<protein>
    <submittedName>
        <fullName evidence="1">Uncharacterized protein</fullName>
    </submittedName>
</protein>
<accession>A0ABR4G7P6</accession>
<organism evidence="1 2">
    <name type="scientific">Aspergillus keveii</name>
    <dbReference type="NCBI Taxonomy" id="714993"/>
    <lineage>
        <taxon>Eukaryota</taxon>
        <taxon>Fungi</taxon>
        <taxon>Dikarya</taxon>
        <taxon>Ascomycota</taxon>
        <taxon>Pezizomycotina</taxon>
        <taxon>Eurotiomycetes</taxon>
        <taxon>Eurotiomycetidae</taxon>
        <taxon>Eurotiales</taxon>
        <taxon>Aspergillaceae</taxon>
        <taxon>Aspergillus</taxon>
        <taxon>Aspergillus subgen. Nidulantes</taxon>
    </lineage>
</organism>
<proteinExistence type="predicted"/>
<evidence type="ECO:0000313" key="2">
    <source>
        <dbReference type="Proteomes" id="UP001610563"/>
    </source>
</evidence>
<sequence length="73" mass="8022">MRGTRRGLLLVHVADKGQVGSARWSEKSIKLSLFEMRFGKNLRRCVMLCLACVLGGVLNSKIREGSLSIVACT</sequence>